<organism evidence="8 9">
    <name type="scientific">Trypanosoma theileri</name>
    <dbReference type="NCBI Taxonomy" id="67003"/>
    <lineage>
        <taxon>Eukaryota</taxon>
        <taxon>Discoba</taxon>
        <taxon>Euglenozoa</taxon>
        <taxon>Kinetoplastea</taxon>
        <taxon>Metakinetoplastina</taxon>
        <taxon>Trypanosomatida</taxon>
        <taxon>Trypanosomatidae</taxon>
        <taxon>Trypanosoma</taxon>
    </lineage>
</organism>
<keyword evidence="9" id="KW-1185">Reference proteome</keyword>
<dbReference type="GO" id="GO:0006886">
    <property type="term" value="P:intracellular protein transport"/>
    <property type="evidence" value="ECO:0007669"/>
    <property type="project" value="UniProtKB-UniRule"/>
</dbReference>
<name>A0A1X0P6L4_9TRYP</name>
<dbReference type="InterPro" id="IPR022775">
    <property type="entry name" value="AP_mu_sigma_su"/>
</dbReference>
<keyword evidence="5 6" id="KW-0472">Membrane</keyword>
<evidence type="ECO:0000256" key="2">
    <source>
        <dbReference type="ARBA" id="ARBA00006972"/>
    </source>
</evidence>
<sequence>MAIEFILLVNKQGQTRLAQYSSFLPIVERTALEGEVVRKCLQRRDVDCNFLEHLRYKLVYRRYASLFFIVGVNNKRAAPAALQAPTTTTTGIAGVPISNSTTPTAAAAAVTTTSGGGGGGGGGETDAGEDILQEGELAIFEFIHLLVETFDRYFENVCELDVMFNVEKAHFILEEMLVNGGIGETNKMLILQSLVLMDKEPRKV</sequence>
<feature type="domain" description="AP complex mu/sigma subunit" evidence="7">
    <location>
        <begin position="3"/>
        <end position="82"/>
    </location>
</feature>
<dbReference type="RefSeq" id="XP_028886643.1">
    <property type="nucleotide sequence ID" value="XM_029022097.1"/>
</dbReference>
<dbReference type="GO" id="GO:0012505">
    <property type="term" value="C:endomembrane system"/>
    <property type="evidence" value="ECO:0007669"/>
    <property type="project" value="UniProtKB-SubCell"/>
</dbReference>
<proteinExistence type="inferred from homology"/>
<keyword evidence="4 6" id="KW-0653">Protein transport</keyword>
<dbReference type="SUPFAM" id="SSF64356">
    <property type="entry name" value="SNARE-like"/>
    <property type="match status" value="2"/>
</dbReference>
<reference evidence="8 9" key="1">
    <citation type="submission" date="2017-03" db="EMBL/GenBank/DDBJ databases">
        <title>An alternative strategy for trypanosome survival in the mammalian bloodstream revealed through genome and transcriptome analysis of the ubiquitous bovine parasite Trypanosoma (Megatrypanum) theileri.</title>
        <authorList>
            <person name="Kelly S."/>
            <person name="Ivens A."/>
            <person name="Mott A."/>
            <person name="O'Neill E."/>
            <person name="Emms D."/>
            <person name="Macleod O."/>
            <person name="Voorheis P."/>
            <person name="Matthews J."/>
            <person name="Matthews K."/>
            <person name="Carrington M."/>
        </authorList>
    </citation>
    <scope>NUCLEOTIDE SEQUENCE [LARGE SCALE GENOMIC DNA]</scope>
    <source>
        <strain evidence="8">Edinburgh</strain>
    </source>
</reference>
<gene>
    <name evidence="8" type="ORF">TM35_000033300</name>
</gene>
<evidence type="ECO:0000256" key="5">
    <source>
        <dbReference type="ARBA" id="ARBA00023136"/>
    </source>
</evidence>
<dbReference type="Proteomes" id="UP000192257">
    <property type="component" value="Unassembled WGS sequence"/>
</dbReference>
<dbReference type="AlphaFoldDB" id="A0A1X0P6L4"/>
<comment type="similarity">
    <text evidence="2 6">Belongs to the adaptor complexes small subunit family.</text>
</comment>
<evidence type="ECO:0000256" key="1">
    <source>
        <dbReference type="ARBA" id="ARBA00004308"/>
    </source>
</evidence>
<dbReference type="PANTHER" id="PTHR11753">
    <property type="entry name" value="ADAPTOR COMPLEXES SMALL SUBUNIT FAMILY"/>
    <property type="match status" value="1"/>
</dbReference>
<keyword evidence="3 6" id="KW-0813">Transport</keyword>
<evidence type="ECO:0000256" key="6">
    <source>
        <dbReference type="PIRNR" id="PIRNR015588"/>
    </source>
</evidence>
<protein>
    <recommendedName>
        <fullName evidence="6">AP complex subunit sigma</fullName>
    </recommendedName>
</protein>
<evidence type="ECO:0000256" key="4">
    <source>
        <dbReference type="ARBA" id="ARBA00022927"/>
    </source>
</evidence>
<dbReference type="Gene3D" id="3.30.450.60">
    <property type="match status" value="1"/>
</dbReference>
<accession>A0A1X0P6L4</accession>
<dbReference type="Pfam" id="PF01217">
    <property type="entry name" value="Clat_adaptor_s"/>
    <property type="match status" value="2"/>
</dbReference>
<evidence type="ECO:0000259" key="7">
    <source>
        <dbReference type="Pfam" id="PF01217"/>
    </source>
</evidence>
<comment type="caution">
    <text evidence="8">The sequence shown here is derived from an EMBL/GenBank/DDBJ whole genome shotgun (WGS) entry which is preliminary data.</text>
</comment>
<evidence type="ECO:0000313" key="9">
    <source>
        <dbReference type="Proteomes" id="UP000192257"/>
    </source>
</evidence>
<dbReference type="OrthoDB" id="371463at2759"/>
<dbReference type="EMBL" id="NBCO01000003">
    <property type="protein sequence ID" value="ORC92577.1"/>
    <property type="molecule type" value="Genomic_DNA"/>
</dbReference>
<feature type="domain" description="AP complex mu/sigma subunit" evidence="7">
    <location>
        <begin position="133"/>
        <end position="199"/>
    </location>
</feature>
<dbReference type="InterPro" id="IPR016635">
    <property type="entry name" value="AP_complex_ssu"/>
</dbReference>
<comment type="subcellular location">
    <subcellularLocation>
        <location evidence="1">Endomembrane system</location>
    </subcellularLocation>
</comment>
<evidence type="ECO:0000313" key="8">
    <source>
        <dbReference type="EMBL" id="ORC92577.1"/>
    </source>
</evidence>
<dbReference type="PIRSF" id="PIRSF015588">
    <property type="entry name" value="AP_complex_sigma"/>
    <property type="match status" value="1"/>
</dbReference>
<evidence type="ECO:0000256" key="3">
    <source>
        <dbReference type="ARBA" id="ARBA00022448"/>
    </source>
</evidence>
<dbReference type="InterPro" id="IPR011012">
    <property type="entry name" value="Longin-like_dom_sf"/>
</dbReference>
<dbReference type="GeneID" id="39981877"/>
<dbReference type="STRING" id="67003.A0A1X0P6L4"/>
<dbReference type="VEuPathDB" id="TriTrypDB:TM35_000033300"/>